<protein>
    <submittedName>
        <fullName evidence="1">Uncharacterized protein</fullName>
    </submittedName>
</protein>
<reference evidence="1" key="1">
    <citation type="journal article" date="2023" name="Insect Mol. Biol.">
        <title>Genome sequencing provides insights into the evolution of gene families encoding plant cell wall-degrading enzymes in longhorned beetles.</title>
        <authorList>
            <person name="Shin N.R."/>
            <person name="Okamura Y."/>
            <person name="Kirsch R."/>
            <person name="Pauchet Y."/>
        </authorList>
    </citation>
    <scope>NUCLEOTIDE SEQUENCE</scope>
    <source>
        <strain evidence="1">AMC_N1</strain>
    </source>
</reference>
<evidence type="ECO:0000313" key="1">
    <source>
        <dbReference type="EMBL" id="KAJ8943210.1"/>
    </source>
</evidence>
<gene>
    <name evidence="1" type="ORF">NQ318_016723</name>
</gene>
<accession>A0AAV8XWZ9</accession>
<proteinExistence type="predicted"/>
<organism evidence="1 2">
    <name type="scientific">Aromia moschata</name>
    <dbReference type="NCBI Taxonomy" id="1265417"/>
    <lineage>
        <taxon>Eukaryota</taxon>
        <taxon>Metazoa</taxon>
        <taxon>Ecdysozoa</taxon>
        <taxon>Arthropoda</taxon>
        <taxon>Hexapoda</taxon>
        <taxon>Insecta</taxon>
        <taxon>Pterygota</taxon>
        <taxon>Neoptera</taxon>
        <taxon>Endopterygota</taxon>
        <taxon>Coleoptera</taxon>
        <taxon>Polyphaga</taxon>
        <taxon>Cucujiformia</taxon>
        <taxon>Chrysomeloidea</taxon>
        <taxon>Cerambycidae</taxon>
        <taxon>Cerambycinae</taxon>
        <taxon>Callichromatini</taxon>
        <taxon>Aromia</taxon>
    </lineage>
</organism>
<comment type="caution">
    <text evidence="1">The sequence shown here is derived from an EMBL/GenBank/DDBJ whole genome shotgun (WGS) entry which is preliminary data.</text>
</comment>
<dbReference type="EMBL" id="JAPWTK010000296">
    <property type="protein sequence ID" value="KAJ8943210.1"/>
    <property type="molecule type" value="Genomic_DNA"/>
</dbReference>
<dbReference type="Proteomes" id="UP001162162">
    <property type="component" value="Unassembled WGS sequence"/>
</dbReference>
<evidence type="ECO:0000313" key="2">
    <source>
        <dbReference type="Proteomes" id="UP001162162"/>
    </source>
</evidence>
<dbReference type="AlphaFoldDB" id="A0AAV8XWZ9"/>
<sequence length="92" mass="10660">MLTNVKIHFYLCLGCCQDAGGILIYERKLRLLRDERDISESKRISFYLMGKQNVPNENFEEPATPCRAGNWNADPFVEIVNSMALNRTEFLM</sequence>
<name>A0AAV8XWZ9_9CUCU</name>
<keyword evidence="2" id="KW-1185">Reference proteome</keyword>